<comment type="caution">
    <text evidence="1">The sequence shown here is derived from an EMBL/GenBank/DDBJ whole genome shotgun (WGS) entry which is preliminary data.</text>
</comment>
<accession>A0ACA9Y6H0</accession>
<dbReference type="Proteomes" id="UP001152531">
    <property type="component" value="Unassembled WGS sequence"/>
</dbReference>
<evidence type="ECO:0000313" key="2">
    <source>
        <dbReference type="Proteomes" id="UP001152531"/>
    </source>
</evidence>
<sequence length="378" mass="43405">MKYLKVAVQGCGHGELDKIYQSIVPNVDLLIITGDFQAIRSAHDLNNISVPQKYRQLGDFHQYYSGKKKAPVLTIFIGGNHESSSYLQELRFGGWVAPNIYYLGEFGVVWYKGLRIGGLSGIYNEISYKNDNEERLPYNPGELRSVYHVRARSIAKMLAMSSEDKMDIFLTHDWPQGIEHYGDLKLLLKLKPFFKTDIEKNQLGSPPAKEIVNSLKPRYCFASHLHVKFEAVIQETSSDEIDLDMDSEPTNESKESGDVQFLALDKCGRNRKHLKILDISTNTDHISFKKPGLYYDNRAIAANKVVETYRLEHKVLPQDIHKFKKQVDEEVLKLTQFHPVPNNFEFQLIDSLNYFSNNQTLKYTEDFGIPYSAPEISR</sequence>
<proteinExistence type="predicted"/>
<dbReference type="EMBL" id="CALSDN010000004">
    <property type="protein sequence ID" value="CAH6720617.1"/>
    <property type="molecule type" value="Genomic_DNA"/>
</dbReference>
<gene>
    <name evidence="1" type="ORF">CLIB1444_04S04104</name>
</gene>
<protein>
    <submittedName>
        <fullName evidence="1">Lariat debranching enzyme</fullName>
    </submittedName>
</protein>
<organism evidence="1 2">
    <name type="scientific">[Candida] jaroonii</name>
    <dbReference type="NCBI Taxonomy" id="467808"/>
    <lineage>
        <taxon>Eukaryota</taxon>
        <taxon>Fungi</taxon>
        <taxon>Dikarya</taxon>
        <taxon>Ascomycota</taxon>
        <taxon>Saccharomycotina</taxon>
        <taxon>Pichiomycetes</taxon>
        <taxon>Debaryomycetaceae</taxon>
        <taxon>Yamadazyma</taxon>
    </lineage>
</organism>
<keyword evidence="2" id="KW-1185">Reference proteome</keyword>
<reference evidence="1" key="1">
    <citation type="submission" date="2022-06" db="EMBL/GenBank/DDBJ databases">
        <authorList>
            <person name="Legras J.-L."/>
            <person name="Devillers H."/>
            <person name="Grondin C."/>
        </authorList>
    </citation>
    <scope>NUCLEOTIDE SEQUENCE</scope>
    <source>
        <strain evidence="1">CLIB 1444</strain>
    </source>
</reference>
<evidence type="ECO:0000313" key="1">
    <source>
        <dbReference type="EMBL" id="CAH6720617.1"/>
    </source>
</evidence>
<name>A0ACA9Y6H0_9ASCO</name>